<reference evidence="1" key="1">
    <citation type="submission" date="2021-01" db="EMBL/GenBank/DDBJ databases">
        <authorList>
            <consortium name="Genoscope - CEA"/>
            <person name="William W."/>
        </authorList>
    </citation>
    <scope>NUCLEOTIDE SEQUENCE</scope>
</reference>
<evidence type="ECO:0000313" key="2">
    <source>
        <dbReference type="Proteomes" id="UP000683925"/>
    </source>
</evidence>
<accession>A0A8S1T690</accession>
<dbReference type="AlphaFoldDB" id="A0A8S1T690"/>
<name>A0A8S1T690_PAROT</name>
<dbReference type="EMBL" id="CAJJDP010000022">
    <property type="protein sequence ID" value="CAD8149381.1"/>
    <property type="molecule type" value="Genomic_DNA"/>
</dbReference>
<organism evidence="1 2">
    <name type="scientific">Paramecium octaurelia</name>
    <dbReference type="NCBI Taxonomy" id="43137"/>
    <lineage>
        <taxon>Eukaryota</taxon>
        <taxon>Sar</taxon>
        <taxon>Alveolata</taxon>
        <taxon>Ciliophora</taxon>
        <taxon>Intramacronucleata</taxon>
        <taxon>Oligohymenophorea</taxon>
        <taxon>Peniculida</taxon>
        <taxon>Parameciidae</taxon>
        <taxon>Paramecium</taxon>
    </lineage>
</organism>
<gene>
    <name evidence="1" type="ORF">POCTA_138.1.T0220202</name>
</gene>
<proteinExistence type="predicted"/>
<dbReference type="Proteomes" id="UP000683925">
    <property type="component" value="Unassembled WGS sequence"/>
</dbReference>
<comment type="caution">
    <text evidence="1">The sequence shown here is derived from an EMBL/GenBank/DDBJ whole genome shotgun (WGS) entry which is preliminary data.</text>
</comment>
<protein>
    <submittedName>
        <fullName evidence="1">Uncharacterized protein</fullName>
    </submittedName>
</protein>
<keyword evidence="2" id="KW-1185">Reference proteome</keyword>
<evidence type="ECO:0000313" key="1">
    <source>
        <dbReference type="EMBL" id="CAD8149381.1"/>
    </source>
</evidence>
<sequence>MNNQSYQINNFLAPVRIMEMLKFSLKKEWIQIKIDNNKKIYSRFMRKGRQDQKQFCSDLAKLLN</sequence>